<feature type="signal peptide" evidence="10">
    <location>
        <begin position="1"/>
        <end position="32"/>
    </location>
</feature>
<dbReference type="AlphaFoldDB" id="A0A6G1VQ36"/>
<evidence type="ECO:0000256" key="8">
    <source>
        <dbReference type="PROSITE-ProRule" id="PRU01360"/>
    </source>
</evidence>
<dbReference type="OrthoDB" id="778480at2"/>
<dbReference type="Pfam" id="PF07715">
    <property type="entry name" value="Plug"/>
    <property type="match status" value="1"/>
</dbReference>
<evidence type="ECO:0000259" key="12">
    <source>
        <dbReference type="Pfam" id="PF07715"/>
    </source>
</evidence>
<dbReference type="FunFam" id="2.170.130.10:FF:000024">
    <property type="entry name" value="Outer membrane protein"/>
    <property type="match status" value="1"/>
</dbReference>
<feature type="domain" description="TonB-dependent receptor plug" evidence="12">
    <location>
        <begin position="132"/>
        <end position="239"/>
    </location>
</feature>
<gene>
    <name evidence="13" type="ORF">F7D25_14395</name>
</gene>
<evidence type="ECO:0000259" key="11">
    <source>
        <dbReference type="Pfam" id="PF00593"/>
    </source>
</evidence>
<evidence type="ECO:0000256" key="1">
    <source>
        <dbReference type="ARBA" id="ARBA00004571"/>
    </source>
</evidence>
<comment type="subcellular location">
    <subcellularLocation>
        <location evidence="1 8">Cell outer membrane</location>
        <topology evidence="1 8">Multi-pass membrane protein</topology>
    </subcellularLocation>
</comment>
<evidence type="ECO:0000256" key="4">
    <source>
        <dbReference type="ARBA" id="ARBA00022692"/>
    </source>
</evidence>
<reference evidence="13 14" key="1">
    <citation type="submission" date="2019-09" db="EMBL/GenBank/DDBJ databases">
        <title>Distinct polysaccharide growth profiles of human intestinal Prevotella copri isolates.</title>
        <authorList>
            <person name="Fehlner-Peach H."/>
            <person name="Magnabosco C."/>
            <person name="Raghavan V."/>
            <person name="Scher J.U."/>
            <person name="Tett A."/>
            <person name="Cox L.M."/>
            <person name="Gottsegen C."/>
            <person name="Watters A."/>
            <person name="Wiltshire- Gordon J.D."/>
            <person name="Segata N."/>
            <person name="Bonneau R."/>
            <person name="Littman D.R."/>
        </authorList>
    </citation>
    <scope>NUCLEOTIDE SEQUENCE [LARGE SCALE GENOMIC DNA]</scope>
    <source>
        <strain evidence="14">iAA917</strain>
    </source>
</reference>
<dbReference type="InterPro" id="IPR023997">
    <property type="entry name" value="TonB-dep_OMP_SusC/RagA_CS"/>
</dbReference>
<dbReference type="Proteomes" id="UP000477980">
    <property type="component" value="Unassembled WGS sequence"/>
</dbReference>
<name>A0A6G1VQ36_9BACT</name>
<evidence type="ECO:0000256" key="10">
    <source>
        <dbReference type="SAM" id="SignalP"/>
    </source>
</evidence>
<feature type="domain" description="TonB-dependent receptor-like beta-barrel" evidence="11">
    <location>
        <begin position="451"/>
        <end position="932"/>
    </location>
</feature>
<dbReference type="InterPro" id="IPR036942">
    <property type="entry name" value="Beta-barrel_TonB_sf"/>
</dbReference>
<dbReference type="GO" id="GO:0009279">
    <property type="term" value="C:cell outer membrane"/>
    <property type="evidence" value="ECO:0007669"/>
    <property type="project" value="UniProtKB-SubCell"/>
</dbReference>
<keyword evidence="6 8" id="KW-0472">Membrane</keyword>
<comment type="caution">
    <text evidence="13">The sequence shown here is derived from an EMBL/GenBank/DDBJ whole genome shotgun (WGS) entry which is preliminary data.</text>
</comment>
<dbReference type="EMBL" id="VZAH01000153">
    <property type="protein sequence ID" value="MQP15559.1"/>
    <property type="molecule type" value="Genomic_DNA"/>
</dbReference>
<accession>A0A6G1VQ36</accession>
<protein>
    <submittedName>
        <fullName evidence="13">TonB-dependent receptor</fullName>
    </submittedName>
</protein>
<evidence type="ECO:0000256" key="7">
    <source>
        <dbReference type="ARBA" id="ARBA00023237"/>
    </source>
</evidence>
<dbReference type="InterPro" id="IPR012910">
    <property type="entry name" value="Plug_dom"/>
</dbReference>
<sequence>MENLKLITSSRRLMALAALATGVALPPQSIMAASTAQVVQQSGVVKGQVLDPSGEPVIGATVKVKGSKTGTVTDLDGNFSLSAAPGAMVEVSYIGYKTMTVKAGNGPLNVTLEDDNQALSEVVVVGFGTQKKVNLTGAVSVIDSKEIASRPVANATQALQGLVPGLQISSSSGSMDATPNVNVRGTTTIGEGSKGTPLILIDGSEGDLNTINPQDIESVSVLKDAAASSIYGSRAPFGVILVTTKKGKSGKVTVNYNNSFRFSGMIRGKHMMNSVDYAAWVNDAHTNGGSGVFFDQERMDKIVAYHNATPVGPGTRKDANGNLLYGIDSSNGTTWNDGYGFGVDDVDWYDALYKSTAFSQEHNASVSGGNDKFNFYASFNYLHNGGFMKLDKDKNDRYNTAAKIGAQITDWLHLDYSTRWTRTDFQRPATLTNSLYQDLARQGWPVLPLQDRNGYYYSAPSPALGLATAGKDTKERDILNQQVNLLIEPIKNWRTHIDFTYRSENTARHWDKKMLYNHDVAGNPIVYDKGSNVHEDEYKENYYNFQAYTEYNFSLAKKHNFHVMGGFQAEQLRKTEFGLQRNGVLDESRLEVDLTNGLSYEGKEIVPSVNGGRNQWQTAGFFGRLNYNYDEKYLFEFNIRHDGTSKFRRNNMWKTFPSFSLGWNIAHENFWKPLENTVNTLKLRASYGSLGNQNIDNWYQTYSTVDYKSVSGTWLQGGKKTNITAAPGLVSAALGWEKVESYDVGLDWGAFNNRLTGSFDYYVRNTKDMVGPAPELPALLGTAVPKTNNTDLRTTGWELQIGWRDHLENGLNYGVTFNVSDAQAKVTRYPNNPTGSLSSYIENRKVGEIWGYETIGIAKTNDEMNQHLATLPNGGQSQLGDKWAAGDIMYKDLDGDGKISNGSNTLADHGDLKVIGNNTPRYLFGLDLTASWKGFDFRAFMQGVMKRDYNVNGSWGAREYLFGATDSGVWWAAGITGVQDYFRDSETWSVKNGYESENLNAYLPRPQYSEKNIHTQTRYLLNAAYLRMKNLQIGYTLPQSLVSKAGLGNVRFFVSAENLFTITDLPSQFDPETIDTAYGNGYPLSRTFSFGVNVTL</sequence>
<comment type="similarity">
    <text evidence="8 9">Belongs to the TonB-dependent receptor family.</text>
</comment>
<keyword evidence="7 8" id="KW-0998">Cell outer membrane</keyword>
<feature type="chain" id="PRO_5026047869" evidence="10">
    <location>
        <begin position="33"/>
        <end position="1096"/>
    </location>
</feature>
<keyword evidence="13" id="KW-0675">Receptor</keyword>
<dbReference type="InterPro" id="IPR023996">
    <property type="entry name" value="TonB-dep_OMP_SusC/RagA"/>
</dbReference>
<evidence type="ECO:0000256" key="6">
    <source>
        <dbReference type="ARBA" id="ARBA00023136"/>
    </source>
</evidence>
<dbReference type="InterPro" id="IPR000531">
    <property type="entry name" value="Beta-barrel_TonB"/>
</dbReference>
<keyword evidence="4 8" id="KW-0812">Transmembrane</keyword>
<proteinExistence type="inferred from homology"/>
<keyword evidence="2 8" id="KW-0813">Transport</keyword>
<keyword evidence="10" id="KW-0732">Signal</keyword>
<dbReference type="InterPro" id="IPR037066">
    <property type="entry name" value="Plug_dom_sf"/>
</dbReference>
<organism evidence="13 14">
    <name type="scientific">Segatella copri</name>
    <dbReference type="NCBI Taxonomy" id="165179"/>
    <lineage>
        <taxon>Bacteria</taxon>
        <taxon>Pseudomonadati</taxon>
        <taxon>Bacteroidota</taxon>
        <taxon>Bacteroidia</taxon>
        <taxon>Bacteroidales</taxon>
        <taxon>Prevotellaceae</taxon>
        <taxon>Segatella</taxon>
    </lineage>
</organism>
<dbReference type="RefSeq" id="WP_153092525.1">
    <property type="nucleotide sequence ID" value="NZ_VZAH01000153.1"/>
</dbReference>
<evidence type="ECO:0000313" key="14">
    <source>
        <dbReference type="Proteomes" id="UP000477980"/>
    </source>
</evidence>
<dbReference type="Gene3D" id="2.40.170.20">
    <property type="entry name" value="TonB-dependent receptor, beta-barrel domain"/>
    <property type="match status" value="1"/>
</dbReference>
<evidence type="ECO:0000256" key="3">
    <source>
        <dbReference type="ARBA" id="ARBA00022452"/>
    </source>
</evidence>
<evidence type="ECO:0000256" key="5">
    <source>
        <dbReference type="ARBA" id="ARBA00023077"/>
    </source>
</evidence>
<dbReference type="SUPFAM" id="SSF49464">
    <property type="entry name" value="Carboxypeptidase regulatory domain-like"/>
    <property type="match status" value="1"/>
</dbReference>
<dbReference type="NCBIfam" id="TIGR04057">
    <property type="entry name" value="SusC_RagA_signa"/>
    <property type="match status" value="1"/>
</dbReference>
<keyword evidence="5 9" id="KW-0798">TonB box</keyword>
<dbReference type="Pfam" id="PF13715">
    <property type="entry name" value="CarbopepD_reg_2"/>
    <property type="match status" value="1"/>
</dbReference>
<dbReference type="InterPro" id="IPR008969">
    <property type="entry name" value="CarboxyPept-like_regulatory"/>
</dbReference>
<dbReference type="Gene3D" id="2.60.40.1120">
    <property type="entry name" value="Carboxypeptidase-like, regulatory domain"/>
    <property type="match status" value="1"/>
</dbReference>
<dbReference type="InterPro" id="IPR039426">
    <property type="entry name" value="TonB-dep_rcpt-like"/>
</dbReference>
<dbReference type="NCBIfam" id="TIGR04056">
    <property type="entry name" value="OMP_RagA_SusC"/>
    <property type="match status" value="1"/>
</dbReference>
<dbReference type="PROSITE" id="PS52016">
    <property type="entry name" value="TONB_DEPENDENT_REC_3"/>
    <property type="match status" value="1"/>
</dbReference>
<dbReference type="Pfam" id="PF00593">
    <property type="entry name" value="TonB_dep_Rec_b-barrel"/>
    <property type="match status" value="1"/>
</dbReference>
<keyword evidence="3 8" id="KW-1134">Transmembrane beta strand</keyword>
<dbReference type="SUPFAM" id="SSF56935">
    <property type="entry name" value="Porins"/>
    <property type="match status" value="1"/>
</dbReference>
<dbReference type="FunFam" id="2.60.40.1120:FF:000003">
    <property type="entry name" value="Outer membrane protein Omp121"/>
    <property type="match status" value="1"/>
</dbReference>
<evidence type="ECO:0000256" key="9">
    <source>
        <dbReference type="RuleBase" id="RU003357"/>
    </source>
</evidence>
<evidence type="ECO:0000256" key="2">
    <source>
        <dbReference type="ARBA" id="ARBA00022448"/>
    </source>
</evidence>
<dbReference type="Gene3D" id="2.170.130.10">
    <property type="entry name" value="TonB-dependent receptor, plug domain"/>
    <property type="match status" value="1"/>
</dbReference>
<evidence type="ECO:0000313" key="13">
    <source>
        <dbReference type="EMBL" id="MQP15559.1"/>
    </source>
</evidence>